<keyword evidence="2" id="KW-0808">Transferase</keyword>
<dbReference type="InterPro" id="IPR011009">
    <property type="entry name" value="Kinase-like_dom_sf"/>
</dbReference>
<dbReference type="PANTHER" id="PTHR24416:SF611">
    <property type="entry name" value="TYROSINE-PROTEIN KINASE TRANSMEMBRANE RECEPTOR ROR"/>
    <property type="match status" value="1"/>
</dbReference>
<dbReference type="InterPro" id="IPR020635">
    <property type="entry name" value="Tyr_kinase_cat_dom"/>
</dbReference>
<keyword evidence="7" id="KW-0829">Tyrosine-protein kinase</keyword>
<gene>
    <name evidence="10" type="ORF">MEDL_11684</name>
</gene>
<dbReference type="PROSITE" id="PS00109">
    <property type="entry name" value="PROTEIN_KINASE_TYR"/>
    <property type="match status" value="1"/>
</dbReference>
<dbReference type="GO" id="GO:0004714">
    <property type="term" value="F:transmembrane receptor protein tyrosine kinase activity"/>
    <property type="evidence" value="ECO:0007669"/>
    <property type="project" value="TreeGrafter"/>
</dbReference>
<dbReference type="SUPFAM" id="SSF56112">
    <property type="entry name" value="Protein kinase-like (PK-like)"/>
    <property type="match status" value="1"/>
</dbReference>
<dbReference type="InterPro" id="IPR001245">
    <property type="entry name" value="Ser-Thr/Tyr_kinase_cat_dom"/>
</dbReference>
<keyword evidence="4" id="KW-0418">Kinase</keyword>
<dbReference type="Proteomes" id="UP000683360">
    <property type="component" value="Unassembled WGS sequence"/>
</dbReference>
<evidence type="ECO:0000256" key="1">
    <source>
        <dbReference type="ARBA" id="ARBA00004308"/>
    </source>
</evidence>
<evidence type="ECO:0000256" key="8">
    <source>
        <dbReference type="SAM" id="Phobius"/>
    </source>
</evidence>
<keyword evidence="11" id="KW-1185">Reference proteome</keyword>
<protein>
    <recommendedName>
        <fullName evidence="9">Protein kinase domain-containing protein</fullName>
    </recommendedName>
</protein>
<organism evidence="10 11">
    <name type="scientific">Mytilus edulis</name>
    <name type="common">Blue mussel</name>
    <dbReference type="NCBI Taxonomy" id="6550"/>
    <lineage>
        <taxon>Eukaryota</taxon>
        <taxon>Metazoa</taxon>
        <taxon>Spiralia</taxon>
        <taxon>Lophotrochozoa</taxon>
        <taxon>Mollusca</taxon>
        <taxon>Bivalvia</taxon>
        <taxon>Autobranchia</taxon>
        <taxon>Pteriomorphia</taxon>
        <taxon>Mytilida</taxon>
        <taxon>Mytiloidea</taxon>
        <taxon>Mytilidae</taxon>
        <taxon>Mytilinae</taxon>
        <taxon>Mytilus</taxon>
    </lineage>
</organism>
<evidence type="ECO:0000313" key="11">
    <source>
        <dbReference type="Proteomes" id="UP000683360"/>
    </source>
</evidence>
<dbReference type="GO" id="GO:0012505">
    <property type="term" value="C:endomembrane system"/>
    <property type="evidence" value="ECO:0007669"/>
    <property type="project" value="UniProtKB-SubCell"/>
</dbReference>
<accession>A0A8S3QPB7</accession>
<evidence type="ECO:0000256" key="7">
    <source>
        <dbReference type="ARBA" id="ARBA00023137"/>
    </source>
</evidence>
<dbReference type="GO" id="GO:0005886">
    <property type="term" value="C:plasma membrane"/>
    <property type="evidence" value="ECO:0007669"/>
    <property type="project" value="TreeGrafter"/>
</dbReference>
<dbReference type="GO" id="GO:0030182">
    <property type="term" value="P:neuron differentiation"/>
    <property type="evidence" value="ECO:0007669"/>
    <property type="project" value="UniProtKB-ARBA"/>
</dbReference>
<sequence>MNEIRIVTEIHLTGKVNTTVIGLGNTIYASNSSGEPEKELFLYRVSLPNNIITNSVFRYLTYIPSIKTASVELEICEIGIVVRSEIKGNLIAPAIGGSIGAVAVILIPFLAFIIYKRNSKSTKDKYFDKSNPSTKTTLKKEKLLMEKNMHFAVITPDADEVTIHMKDTQDTKQSSENDDIYRLLLLLKASTLGPTVIKIDLCPILLMESQHHNLLFHGIHQISKENPTPIPTGAERANWTGGNWEQPGSGQFGSVQKGYCTLKGKGRIPVAVKKLKSDDKSAEEEMLKEADVMKNLSHKRIVRMIGLCRADCIMLVLELCPCGPLNSFLAKHKEMKQSAVVNLMWQVAQGMAYLHSQNYVHRDLAARNVLLVSKSSAKISDFGMSKAYNIGNDYYKAREAGKWPLKWYAPECVYFWKFDAKSDVWSYGITLWEATSYGEKPYKTLKGNEIMKFLVEDKMRLKKPEFCDEQVYENYVRVLAI</sequence>
<dbReference type="GO" id="GO:0007169">
    <property type="term" value="P:cell surface receptor protein tyrosine kinase signaling pathway"/>
    <property type="evidence" value="ECO:0007669"/>
    <property type="project" value="TreeGrafter"/>
</dbReference>
<evidence type="ECO:0000259" key="9">
    <source>
        <dbReference type="PROSITE" id="PS50011"/>
    </source>
</evidence>
<evidence type="ECO:0000256" key="6">
    <source>
        <dbReference type="ARBA" id="ARBA00023136"/>
    </source>
</evidence>
<dbReference type="PROSITE" id="PS50011">
    <property type="entry name" value="PROTEIN_KINASE_DOM"/>
    <property type="match status" value="1"/>
</dbReference>
<comment type="caution">
    <text evidence="10">The sequence shown here is derived from an EMBL/GenBank/DDBJ whole genome shotgun (WGS) entry which is preliminary data.</text>
</comment>
<dbReference type="GO" id="GO:0050793">
    <property type="term" value="P:regulation of developmental process"/>
    <property type="evidence" value="ECO:0007669"/>
    <property type="project" value="UniProtKB-ARBA"/>
</dbReference>
<keyword evidence="5" id="KW-0067">ATP-binding</keyword>
<reference evidence="10" key="1">
    <citation type="submission" date="2021-03" db="EMBL/GenBank/DDBJ databases">
        <authorList>
            <person name="Bekaert M."/>
        </authorList>
    </citation>
    <scope>NUCLEOTIDE SEQUENCE</scope>
</reference>
<dbReference type="Pfam" id="PF07714">
    <property type="entry name" value="PK_Tyr_Ser-Thr"/>
    <property type="match status" value="1"/>
</dbReference>
<keyword evidence="6 8" id="KW-0472">Membrane</keyword>
<dbReference type="SMART" id="SM00219">
    <property type="entry name" value="TyrKc"/>
    <property type="match status" value="1"/>
</dbReference>
<dbReference type="AlphaFoldDB" id="A0A8S3QPB7"/>
<dbReference type="EMBL" id="CAJPWZ010000578">
    <property type="protein sequence ID" value="CAG2196833.1"/>
    <property type="molecule type" value="Genomic_DNA"/>
</dbReference>
<dbReference type="FunFam" id="1.10.510.10:FF:001512">
    <property type="entry name" value="Receptor tyrosine-protein kinase erbB-2"/>
    <property type="match status" value="1"/>
</dbReference>
<dbReference type="InterPro" id="IPR050122">
    <property type="entry name" value="RTK"/>
</dbReference>
<dbReference type="GO" id="GO:0048468">
    <property type="term" value="P:cell development"/>
    <property type="evidence" value="ECO:0007669"/>
    <property type="project" value="UniProtKB-ARBA"/>
</dbReference>
<keyword evidence="8" id="KW-1133">Transmembrane helix</keyword>
<evidence type="ECO:0000256" key="4">
    <source>
        <dbReference type="ARBA" id="ARBA00022777"/>
    </source>
</evidence>
<keyword evidence="8" id="KW-0812">Transmembrane</keyword>
<dbReference type="GO" id="GO:0043235">
    <property type="term" value="C:receptor complex"/>
    <property type="evidence" value="ECO:0007669"/>
    <property type="project" value="TreeGrafter"/>
</dbReference>
<evidence type="ECO:0000256" key="3">
    <source>
        <dbReference type="ARBA" id="ARBA00022741"/>
    </source>
</evidence>
<dbReference type="OrthoDB" id="535945at2759"/>
<dbReference type="PRINTS" id="PR00109">
    <property type="entry name" value="TYRKINASE"/>
</dbReference>
<feature type="domain" description="Protein kinase" evidence="9">
    <location>
        <begin position="241"/>
        <end position="481"/>
    </location>
</feature>
<dbReference type="Gene3D" id="1.10.510.10">
    <property type="entry name" value="Transferase(Phosphotransferase) domain 1"/>
    <property type="match status" value="1"/>
</dbReference>
<keyword evidence="3" id="KW-0547">Nucleotide-binding</keyword>
<dbReference type="InterPro" id="IPR000719">
    <property type="entry name" value="Prot_kinase_dom"/>
</dbReference>
<dbReference type="PANTHER" id="PTHR24416">
    <property type="entry name" value="TYROSINE-PROTEIN KINASE RECEPTOR"/>
    <property type="match status" value="1"/>
</dbReference>
<evidence type="ECO:0000256" key="5">
    <source>
        <dbReference type="ARBA" id="ARBA00022840"/>
    </source>
</evidence>
<proteinExistence type="predicted"/>
<name>A0A8S3QPB7_MYTED</name>
<comment type="subcellular location">
    <subcellularLocation>
        <location evidence="1">Endomembrane system</location>
    </subcellularLocation>
</comment>
<evidence type="ECO:0000313" key="10">
    <source>
        <dbReference type="EMBL" id="CAG2196833.1"/>
    </source>
</evidence>
<dbReference type="Gene3D" id="3.30.200.20">
    <property type="entry name" value="Phosphorylase Kinase, domain 1"/>
    <property type="match status" value="1"/>
</dbReference>
<dbReference type="InterPro" id="IPR008266">
    <property type="entry name" value="Tyr_kinase_AS"/>
</dbReference>
<dbReference type="GO" id="GO:0005524">
    <property type="term" value="F:ATP binding"/>
    <property type="evidence" value="ECO:0007669"/>
    <property type="project" value="UniProtKB-KW"/>
</dbReference>
<feature type="transmembrane region" description="Helical" evidence="8">
    <location>
        <begin position="90"/>
        <end position="115"/>
    </location>
</feature>
<evidence type="ECO:0000256" key="2">
    <source>
        <dbReference type="ARBA" id="ARBA00022679"/>
    </source>
</evidence>